<dbReference type="Proteomes" id="UP000772618">
    <property type="component" value="Unassembled WGS sequence"/>
</dbReference>
<reference evidence="1 2" key="1">
    <citation type="submission" date="2021-05" db="EMBL/GenBank/DDBJ databases">
        <title>A Polyphasic approach of four new species of the genus Ohtaekwangia: Ohtaekwangia histidinii sp. nov., Ohtaekwangia cretensis sp. nov., Ohtaekwangia indiensis sp. nov., Ohtaekwangia reichenbachii sp. nov. from diverse environment.</title>
        <authorList>
            <person name="Octaviana S."/>
        </authorList>
    </citation>
    <scope>NUCLEOTIDE SEQUENCE [LARGE SCALE GENOMIC DNA]</scope>
    <source>
        <strain evidence="1 2">PWU20</strain>
    </source>
</reference>
<comment type="caution">
    <text evidence="1">The sequence shown here is derived from an EMBL/GenBank/DDBJ whole genome shotgun (WGS) entry which is preliminary data.</text>
</comment>
<protein>
    <recommendedName>
        <fullName evidence="3">Helix-turn-helix domain-containing protein</fullName>
    </recommendedName>
</protein>
<gene>
    <name evidence="1" type="ORF">KK060_03310</name>
</gene>
<name>A0ABS5VNF3_9BACT</name>
<sequence length="104" mass="11976">MEISKELIKEMLSCYLKTTFKELLPVLLKEAIASNDLFIGQDFVSIEEATRRYNICRRTIYNYHKRGYITLCSSEGKTFVSIRELENHISKNPLARGSDLKVAA</sequence>
<evidence type="ECO:0008006" key="3">
    <source>
        <dbReference type="Google" id="ProtNLM"/>
    </source>
</evidence>
<evidence type="ECO:0000313" key="1">
    <source>
        <dbReference type="EMBL" id="MBT1702289.1"/>
    </source>
</evidence>
<proteinExistence type="predicted"/>
<evidence type="ECO:0000313" key="2">
    <source>
        <dbReference type="Proteomes" id="UP000772618"/>
    </source>
</evidence>
<dbReference type="RefSeq" id="WP_254152115.1">
    <property type="nucleotide sequence ID" value="NZ_JAHESD010000004.1"/>
</dbReference>
<keyword evidence="2" id="KW-1185">Reference proteome</keyword>
<organism evidence="1 2">
    <name type="scientific">Chryseosolibacter indicus</name>
    <dbReference type="NCBI Taxonomy" id="2782351"/>
    <lineage>
        <taxon>Bacteria</taxon>
        <taxon>Pseudomonadati</taxon>
        <taxon>Bacteroidota</taxon>
        <taxon>Cytophagia</taxon>
        <taxon>Cytophagales</taxon>
        <taxon>Chryseotaleaceae</taxon>
        <taxon>Chryseosolibacter</taxon>
    </lineage>
</organism>
<accession>A0ABS5VNF3</accession>
<dbReference type="EMBL" id="JAHESD010000004">
    <property type="protein sequence ID" value="MBT1702289.1"/>
    <property type="molecule type" value="Genomic_DNA"/>
</dbReference>